<feature type="domain" description="DUF3644" evidence="2">
    <location>
        <begin position="1"/>
        <end position="167"/>
    </location>
</feature>
<dbReference type="InterPro" id="IPR022104">
    <property type="entry name" value="DUF3644"/>
</dbReference>
<dbReference type="Pfam" id="PF12358">
    <property type="entry name" value="DUF3644"/>
    <property type="match status" value="1"/>
</dbReference>
<protein>
    <recommendedName>
        <fullName evidence="2">DUF3644 domain-containing protein</fullName>
    </recommendedName>
</protein>
<feature type="transmembrane region" description="Helical" evidence="1">
    <location>
        <begin position="19"/>
        <end position="36"/>
    </location>
</feature>
<dbReference type="AlphaFoldDB" id="A0A1G8UZE9"/>
<evidence type="ECO:0000259" key="2">
    <source>
        <dbReference type="Pfam" id="PF12358"/>
    </source>
</evidence>
<evidence type="ECO:0000313" key="4">
    <source>
        <dbReference type="Proteomes" id="UP000199382"/>
    </source>
</evidence>
<organism evidence="3 4">
    <name type="scientific">Aliiruegeria lutimaris</name>
    <dbReference type="NCBI Taxonomy" id="571298"/>
    <lineage>
        <taxon>Bacteria</taxon>
        <taxon>Pseudomonadati</taxon>
        <taxon>Pseudomonadota</taxon>
        <taxon>Alphaproteobacteria</taxon>
        <taxon>Rhodobacterales</taxon>
        <taxon>Roseobacteraceae</taxon>
        <taxon>Aliiruegeria</taxon>
    </lineage>
</organism>
<keyword evidence="1" id="KW-1133">Transmembrane helix</keyword>
<dbReference type="STRING" id="571298.SAMN04488026_102028"/>
<keyword evidence="1" id="KW-0812">Transmembrane</keyword>
<keyword evidence="1" id="KW-0472">Membrane</keyword>
<gene>
    <name evidence="3" type="ORF">SAMN04488026_102028</name>
</gene>
<name>A0A1G8UZE9_9RHOB</name>
<evidence type="ECO:0000256" key="1">
    <source>
        <dbReference type="SAM" id="Phobius"/>
    </source>
</evidence>
<evidence type="ECO:0000313" key="3">
    <source>
        <dbReference type="EMBL" id="SDJ58984.1"/>
    </source>
</evidence>
<reference evidence="3 4" key="1">
    <citation type="submission" date="2016-10" db="EMBL/GenBank/DDBJ databases">
        <authorList>
            <person name="de Groot N.N."/>
        </authorList>
    </citation>
    <scope>NUCLEOTIDE SEQUENCE [LARGE SCALE GENOMIC DNA]</scope>
    <source>
        <strain evidence="3 4">DSM 25294</strain>
    </source>
</reference>
<accession>A0A1G8UZE9</accession>
<proteinExistence type="predicted"/>
<dbReference type="EMBL" id="FNEK01000020">
    <property type="protein sequence ID" value="SDJ58984.1"/>
    <property type="molecule type" value="Genomic_DNA"/>
</dbReference>
<dbReference type="Proteomes" id="UP000199382">
    <property type="component" value="Unassembled WGS sequence"/>
</dbReference>
<keyword evidence="4" id="KW-1185">Reference proteome</keyword>
<sequence length="295" mass="33427">MIGAVHIFNAAGLTFRAELFVMTAIVAWTYFLHAYFKREGVNHQYNDKKTAQGAVKYWDLSKCISTGHSPISSGAKLNLEFLIELRNEIAHQSTSRIDDAVGMELQACCINFNDELKKHFGNQYGLEKRLPLALQFVSFGRDQRSILKEAFALPPHVSSLIQAFESGLTDDQVSDPAFRYRVAFVPISAKKSSGSDECVVVIKPGSEEAEQISEVIFKEVNRARYIRRDVLTKVRKAGFPKFGEGDHTKIMQQLNAKDPSKGYGCKGDYKGSWVWFDKWIERVIEHCQESGEKYR</sequence>